<feature type="transmembrane region" description="Helical" evidence="1">
    <location>
        <begin position="133"/>
        <end position="154"/>
    </location>
</feature>
<keyword evidence="1" id="KW-0812">Transmembrane</keyword>
<evidence type="ECO:0000313" key="3">
    <source>
        <dbReference type="Proteomes" id="UP000662814"/>
    </source>
</evidence>
<organism evidence="2 3">
    <name type="scientific">Paramicrobacterium chengjingii</name>
    <dbReference type="NCBI Taxonomy" id="2769067"/>
    <lineage>
        <taxon>Bacteria</taxon>
        <taxon>Bacillati</taxon>
        <taxon>Actinomycetota</taxon>
        <taxon>Actinomycetes</taxon>
        <taxon>Micrococcales</taxon>
        <taxon>Microbacteriaceae</taxon>
        <taxon>Paramicrobacterium</taxon>
    </lineage>
</organism>
<dbReference type="PANTHER" id="PTHR43229:SF6">
    <property type="entry name" value="ABC-TYPE MULTIDRUG TRANSPORT SYSTEM, PERMEASE COMPONENT"/>
    <property type="match status" value="1"/>
</dbReference>
<dbReference type="RefSeq" id="WP_166991996.1">
    <property type="nucleotide sequence ID" value="NZ_CP061169.1"/>
</dbReference>
<gene>
    <name evidence="2" type="ORF">HCR76_11200</name>
</gene>
<keyword evidence="1" id="KW-1133">Transmembrane helix</keyword>
<evidence type="ECO:0000313" key="2">
    <source>
        <dbReference type="EMBL" id="QPZ37405.1"/>
    </source>
</evidence>
<evidence type="ECO:0000256" key="1">
    <source>
        <dbReference type="SAM" id="Phobius"/>
    </source>
</evidence>
<dbReference type="InterPro" id="IPR000412">
    <property type="entry name" value="ABC_2_transport"/>
</dbReference>
<sequence length="252" mass="27281">MSNTTLRLAGVHAKYALIETFRIPIAVIGSMAFPALGLLFFVVPQPYVAQNPLFATQAVVSMSVFAVMANSLFAFGISISEDREKPWDPYVRTLPVPGVARVLSYVFSIGLMGMVAILPVLLIGAIFTAAEATIGGIVLGFIALALSSLPFMMIGVAVGYAMPSKAAIAVVQIVMFGFAFAGGLFLPPVMFADWLNTLSRFFPSRQARELVIWAVQGGALEPWTWLGLIAWLVVTGALALMLYRRDEGRRFR</sequence>
<proteinExistence type="predicted"/>
<dbReference type="PIRSF" id="PIRSF006648">
    <property type="entry name" value="DrrB"/>
    <property type="match status" value="1"/>
</dbReference>
<accession>A0ABX6YFP3</accession>
<dbReference type="PANTHER" id="PTHR43229">
    <property type="entry name" value="NODULATION PROTEIN J"/>
    <property type="match status" value="1"/>
</dbReference>
<protein>
    <submittedName>
        <fullName evidence="2">ABC transporter permease</fullName>
    </submittedName>
</protein>
<reference evidence="2 3" key="1">
    <citation type="submission" date="2020-12" db="EMBL/GenBank/DDBJ databases">
        <title>Microbacterium sp. HY060.</title>
        <authorList>
            <person name="Zhou J."/>
        </authorList>
    </citation>
    <scope>NUCLEOTIDE SEQUENCE [LARGE SCALE GENOMIC DNA]</scope>
    <source>
        <strain evidence="2 3">HY60</strain>
    </source>
</reference>
<dbReference type="EMBL" id="CP061169">
    <property type="protein sequence ID" value="QPZ37405.1"/>
    <property type="molecule type" value="Genomic_DNA"/>
</dbReference>
<dbReference type="Proteomes" id="UP000662814">
    <property type="component" value="Chromosome"/>
</dbReference>
<feature type="transmembrane region" description="Helical" evidence="1">
    <location>
        <begin position="166"/>
        <end position="186"/>
    </location>
</feature>
<keyword evidence="3" id="KW-1185">Reference proteome</keyword>
<feature type="transmembrane region" description="Helical" evidence="1">
    <location>
        <begin position="223"/>
        <end position="243"/>
    </location>
</feature>
<keyword evidence="1" id="KW-0472">Membrane</keyword>
<name>A0ABX6YFP3_9MICO</name>
<dbReference type="InterPro" id="IPR051784">
    <property type="entry name" value="Nod_factor_ABC_transporter"/>
</dbReference>
<feature type="transmembrane region" description="Helical" evidence="1">
    <location>
        <begin position="21"/>
        <end position="42"/>
    </location>
</feature>
<feature type="transmembrane region" description="Helical" evidence="1">
    <location>
        <begin position="54"/>
        <end position="77"/>
    </location>
</feature>
<feature type="transmembrane region" description="Helical" evidence="1">
    <location>
        <begin position="102"/>
        <end position="127"/>
    </location>
</feature>